<dbReference type="InterPro" id="IPR014721">
    <property type="entry name" value="Ribsml_uS5_D2-typ_fold_subgr"/>
</dbReference>
<comment type="subcellular location">
    <subcellularLocation>
        <location evidence="1">Mitochondrion</location>
    </subcellularLocation>
</comment>
<dbReference type="GO" id="GO:0005763">
    <property type="term" value="C:mitochondrial small ribosomal subunit"/>
    <property type="evidence" value="ECO:0007669"/>
    <property type="project" value="UniProtKB-ARBA"/>
</dbReference>
<dbReference type="PROSITE" id="PS50881">
    <property type="entry name" value="S5_DSRBD"/>
    <property type="match status" value="1"/>
</dbReference>
<dbReference type="InterPro" id="IPR000851">
    <property type="entry name" value="Ribosomal_uS5"/>
</dbReference>
<accession>A0A317WIK7</accession>
<dbReference type="EMBL" id="MSFL01000009">
    <property type="protein sequence ID" value="PWY84898.1"/>
    <property type="molecule type" value="Genomic_DNA"/>
</dbReference>
<dbReference type="OrthoDB" id="309483at2759"/>
<feature type="region of interest" description="Disordered" evidence="10">
    <location>
        <begin position="24"/>
        <end position="50"/>
    </location>
</feature>
<gene>
    <name evidence="12" type="ORF">BO70DRAFT_361277</name>
</gene>
<reference evidence="12 13" key="1">
    <citation type="submission" date="2016-12" db="EMBL/GenBank/DDBJ databases">
        <title>The genomes of Aspergillus section Nigri reveals drivers in fungal speciation.</title>
        <authorList>
            <consortium name="DOE Joint Genome Institute"/>
            <person name="Vesth T.C."/>
            <person name="Nybo J."/>
            <person name="Theobald S."/>
            <person name="Brandl J."/>
            <person name="Frisvad J.C."/>
            <person name="Nielsen K.F."/>
            <person name="Lyhne E.K."/>
            <person name="Kogle M.E."/>
            <person name="Kuo A."/>
            <person name="Riley R."/>
            <person name="Clum A."/>
            <person name="Nolan M."/>
            <person name="Lipzen A."/>
            <person name="Salamov A."/>
            <person name="Henrissat B."/>
            <person name="Wiebenga A."/>
            <person name="De Vries R.P."/>
            <person name="Grigoriev I.V."/>
            <person name="Mortensen U.H."/>
            <person name="Andersen M.R."/>
            <person name="Baker S.E."/>
        </authorList>
    </citation>
    <scope>NUCLEOTIDE SEQUENCE [LARGE SCALE GENOMIC DNA]</scope>
    <source>
        <strain evidence="12 13">CBS 117.55</strain>
    </source>
</reference>
<evidence type="ECO:0000313" key="13">
    <source>
        <dbReference type="Proteomes" id="UP000247233"/>
    </source>
</evidence>
<dbReference type="FunFam" id="3.30.160.20:FF:000022">
    <property type="entry name" value="28S ribosomal protein S5, mitochondrial"/>
    <property type="match status" value="1"/>
</dbReference>
<comment type="caution">
    <text evidence="12">The sequence shown here is derived from an EMBL/GenBank/DDBJ whole genome shotgun (WGS) entry which is preliminary data.</text>
</comment>
<dbReference type="SUPFAM" id="SSF54211">
    <property type="entry name" value="Ribosomal protein S5 domain 2-like"/>
    <property type="match status" value="1"/>
</dbReference>
<evidence type="ECO:0000259" key="11">
    <source>
        <dbReference type="PROSITE" id="PS50881"/>
    </source>
</evidence>
<evidence type="ECO:0000256" key="3">
    <source>
        <dbReference type="ARBA" id="ARBA00022980"/>
    </source>
</evidence>
<evidence type="ECO:0000313" key="12">
    <source>
        <dbReference type="EMBL" id="PWY84898.1"/>
    </source>
</evidence>
<dbReference type="STRING" id="1448321.A0A317WIK7"/>
<organism evidence="12 13">
    <name type="scientific">Aspergillus heteromorphus CBS 117.55</name>
    <dbReference type="NCBI Taxonomy" id="1448321"/>
    <lineage>
        <taxon>Eukaryota</taxon>
        <taxon>Fungi</taxon>
        <taxon>Dikarya</taxon>
        <taxon>Ascomycota</taxon>
        <taxon>Pezizomycotina</taxon>
        <taxon>Eurotiomycetes</taxon>
        <taxon>Eurotiomycetidae</taxon>
        <taxon>Eurotiales</taxon>
        <taxon>Aspergillaceae</taxon>
        <taxon>Aspergillus</taxon>
        <taxon>Aspergillus subgen. Circumdati</taxon>
    </lineage>
</organism>
<dbReference type="RefSeq" id="XP_025400240.1">
    <property type="nucleotide sequence ID" value="XM_025543008.1"/>
</dbReference>
<evidence type="ECO:0000256" key="6">
    <source>
        <dbReference type="ARBA" id="ARBA00037226"/>
    </source>
</evidence>
<evidence type="ECO:0000256" key="8">
    <source>
        <dbReference type="PROSITE-ProRule" id="PRU00268"/>
    </source>
</evidence>
<comment type="similarity">
    <text evidence="2 9">Belongs to the universal ribosomal protein uS5 family.</text>
</comment>
<dbReference type="GO" id="GO:0003723">
    <property type="term" value="F:RNA binding"/>
    <property type="evidence" value="ECO:0007669"/>
    <property type="project" value="InterPro"/>
</dbReference>
<keyword evidence="4" id="KW-0496">Mitochondrion</keyword>
<name>A0A317WIK7_9EURO</name>
<evidence type="ECO:0000256" key="5">
    <source>
        <dbReference type="ARBA" id="ARBA00023274"/>
    </source>
</evidence>
<dbReference type="GeneID" id="37065245"/>
<keyword evidence="13" id="KW-1185">Reference proteome</keyword>
<proteinExistence type="inferred from homology"/>
<dbReference type="Gene3D" id="3.30.160.20">
    <property type="match status" value="1"/>
</dbReference>
<comment type="function">
    <text evidence="6">Component of the mitochondrial ribosome (mitoribosome), a dedicated translation machinery responsible for the synthesis of mitochondrial genome-encoded proteins, including at least some of the essential transmembrane subunits of the mitochondrial respiratory chain. The mitoribosomes are attached to the mitochondrial inner membrane and translation products are cotranslationally integrated into the membrane.</text>
</comment>
<dbReference type="GO" id="GO:0006412">
    <property type="term" value="P:translation"/>
    <property type="evidence" value="ECO:0007669"/>
    <property type="project" value="InterPro"/>
</dbReference>
<dbReference type="FunFam" id="3.30.230.10:FF:000041">
    <property type="entry name" value="37S ribosomal protein S5"/>
    <property type="match status" value="1"/>
</dbReference>
<dbReference type="VEuPathDB" id="FungiDB:BO70DRAFT_361277"/>
<dbReference type="AlphaFoldDB" id="A0A317WIK7"/>
<dbReference type="InterPro" id="IPR005324">
    <property type="entry name" value="Ribosomal_uS5_C"/>
</dbReference>
<protein>
    <recommendedName>
        <fullName evidence="7">Small ribosomal subunit protein uS5m</fullName>
    </recommendedName>
</protein>
<dbReference type="InterPro" id="IPR013810">
    <property type="entry name" value="Ribosomal_uS5_N"/>
</dbReference>
<feature type="domain" description="S5 DRBM" evidence="11">
    <location>
        <begin position="261"/>
        <end position="324"/>
    </location>
</feature>
<dbReference type="Proteomes" id="UP000247233">
    <property type="component" value="Unassembled WGS sequence"/>
</dbReference>
<evidence type="ECO:0000256" key="4">
    <source>
        <dbReference type="ARBA" id="ARBA00023128"/>
    </source>
</evidence>
<dbReference type="Pfam" id="PF03719">
    <property type="entry name" value="Ribosomal_S5_C"/>
    <property type="match status" value="1"/>
</dbReference>
<evidence type="ECO:0000256" key="1">
    <source>
        <dbReference type="ARBA" id="ARBA00004173"/>
    </source>
</evidence>
<keyword evidence="3 8" id="KW-0689">Ribosomal protein</keyword>
<keyword evidence="5 8" id="KW-0687">Ribonucleoprotein</keyword>
<dbReference type="Gene3D" id="3.30.230.10">
    <property type="match status" value="1"/>
</dbReference>
<dbReference type="Pfam" id="PF00333">
    <property type="entry name" value="Ribosomal_S5"/>
    <property type="match status" value="1"/>
</dbReference>
<dbReference type="PROSITE" id="PS00585">
    <property type="entry name" value="RIBOSOMAL_S5"/>
    <property type="match status" value="1"/>
</dbReference>
<dbReference type="GO" id="GO:0003735">
    <property type="term" value="F:structural constituent of ribosome"/>
    <property type="evidence" value="ECO:0007669"/>
    <property type="project" value="UniProtKB-UniRule"/>
</dbReference>
<evidence type="ECO:0000256" key="7">
    <source>
        <dbReference type="ARBA" id="ARBA00039335"/>
    </source>
</evidence>
<dbReference type="SUPFAM" id="SSF54768">
    <property type="entry name" value="dsRNA-binding domain-like"/>
    <property type="match status" value="1"/>
</dbReference>
<evidence type="ECO:0000256" key="2">
    <source>
        <dbReference type="ARBA" id="ARBA00008945"/>
    </source>
</evidence>
<evidence type="ECO:0000256" key="10">
    <source>
        <dbReference type="SAM" id="MobiDB-lite"/>
    </source>
</evidence>
<dbReference type="PANTHER" id="PTHR48277:SF1">
    <property type="entry name" value="MITOCHONDRIAL RIBOSOMAL PROTEIN S5"/>
    <property type="match status" value="1"/>
</dbReference>
<dbReference type="InterPro" id="IPR018192">
    <property type="entry name" value="Ribosomal_uS5_N_CS"/>
</dbReference>
<sequence>MSLTRPARCLFCSFSRAASAAPRVPRRQFHATPLQLNNRKPKAPTPETKALDAKTSQVKSLEQIYRDMKPEDFKPYTEEEKAVLREHYSPEQIAAIEAGEAAIDPKDLASQFHFRRDPMHLKYLDDLSVIEPVVDHHVRAPESNSDYNATLKSEEDFLDDFAQYFEEMPEKPDAAHWVRFLETTRLTHGKEENELNAHSALVPDVFEHGESLDTIGQPPPPRVVVMNRMGELEDQQPEAISDMDVRLHKVTGYSKQYLMSLYSKNLVTKRVVNQTRMGKIASVFCLTIVGNRDGMLGLGTGKSEEVADAMVQARARAITNMQYVPRYEGRTIFGDVEGKVGATELKLYQRPPGFGLRCQHMIFEMCRAAGIQDIAARISRARNPMNTAKAAYAALMSQRNPEDIARARGKKIVDVRGVYYSGKFVRKPSRVSESKA</sequence>
<dbReference type="InterPro" id="IPR020568">
    <property type="entry name" value="Ribosomal_Su5_D2-typ_SF"/>
</dbReference>
<evidence type="ECO:0000256" key="9">
    <source>
        <dbReference type="RuleBase" id="RU003823"/>
    </source>
</evidence>
<dbReference type="PANTHER" id="PTHR48277">
    <property type="entry name" value="MITOCHONDRIAL RIBOSOMAL PROTEIN S5"/>
    <property type="match status" value="1"/>
</dbReference>